<keyword evidence="3" id="KW-1185">Reference proteome</keyword>
<dbReference type="OrthoDB" id="6423603at2759"/>
<dbReference type="Proteomes" id="UP000053424">
    <property type="component" value="Unassembled WGS sequence"/>
</dbReference>
<dbReference type="AlphaFoldDB" id="A0A0C2YT07"/>
<reference evidence="3" key="2">
    <citation type="submission" date="2015-01" db="EMBL/GenBank/DDBJ databases">
        <title>Evolutionary Origins and Diversification of the Mycorrhizal Mutualists.</title>
        <authorList>
            <consortium name="DOE Joint Genome Institute"/>
            <consortium name="Mycorrhizal Genomics Consortium"/>
            <person name="Kohler A."/>
            <person name="Kuo A."/>
            <person name="Nagy L.G."/>
            <person name="Floudas D."/>
            <person name="Copeland A."/>
            <person name="Barry K.W."/>
            <person name="Cichocki N."/>
            <person name="Veneault-Fourrey C."/>
            <person name="LaButti K."/>
            <person name="Lindquist E.A."/>
            <person name="Lipzen A."/>
            <person name="Lundell T."/>
            <person name="Morin E."/>
            <person name="Murat C."/>
            <person name="Riley R."/>
            <person name="Ohm R."/>
            <person name="Sun H."/>
            <person name="Tunlid A."/>
            <person name="Henrissat B."/>
            <person name="Grigoriev I.V."/>
            <person name="Hibbett D.S."/>
            <person name="Martin F."/>
        </authorList>
    </citation>
    <scope>NUCLEOTIDE SEQUENCE [LARGE SCALE GENOMIC DNA]</scope>
    <source>
        <strain evidence="3">h7</strain>
    </source>
</reference>
<accession>A0A0C2YT07</accession>
<dbReference type="HOGENOM" id="CLU_078586_0_1_1"/>
<proteinExistence type="predicted"/>
<dbReference type="SUPFAM" id="SSF55961">
    <property type="entry name" value="Bet v1-like"/>
    <property type="match status" value="1"/>
</dbReference>
<dbReference type="Gene3D" id="3.30.530.20">
    <property type="match status" value="1"/>
</dbReference>
<dbReference type="PANTHER" id="PTHR40370:SF1">
    <property type="entry name" value="DUF3074 DOMAIN-CONTAINING PROTEIN"/>
    <property type="match status" value="1"/>
</dbReference>
<evidence type="ECO:0000259" key="1">
    <source>
        <dbReference type="Pfam" id="PF11274"/>
    </source>
</evidence>
<name>A0A0C2YT07_HEBCY</name>
<dbReference type="EMBL" id="KN831774">
    <property type="protein sequence ID" value="KIM44102.1"/>
    <property type="molecule type" value="Genomic_DNA"/>
</dbReference>
<gene>
    <name evidence="2" type="ORF">M413DRAFT_68133</name>
</gene>
<sequence length="228" mass="25890">MKKKTDIPTEDSLMGDAHTLIEASKSWPVVAGKGHPLVTTSMQKYGISSNKNKPTTTATTQVWNCVVSTLQSDELSFSRVWARLGKNKAWNQQFYVPGITRVARVKYISESQSIWTILFIYPPPLSPRVYTIYQASWLLEYSHRRQGIVITLPIDLSSKSDKDLAEVEEKGVRGRFLSVEHIHEIDGDKVEWRRLVCVDPGGMIPKCWTKRNVLSRMVEVFLASIPLL</sequence>
<dbReference type="PANTHER" id="PTHR40370">
    <property type="entry name" value="EXPRESSED PROTEIN"/>
    <property type="match status" value="1"/>
</dbReference>
<dbReference type="InterPro" id="IPR024500">
    <property type="entry name" value="DUF3074"/>
</dbReference>
<evidence type="ECO:0000313" key="3">
    <source>
        <dbReference type="Proteomes" id="UP000053424"/>
    </source>
</evidence>
<feature type="domain" description="DUF3074" evidence="1">
    <location>
        <begin position="63"/>
        <end position="218"/>
    </location>
</feature>
<dbReference type="Pfam" id="PF11274">
    <property type="entry name" value="DUF3074"/>
    <property type="match status" value="1"/>
</dbReference>
<evidence type="ECO:0000313" key="2">
    <source>
        <dbReference type="EMBL" id="KIM44102.1"/>
    </source>
</evidence>
<protein>
    <recommendedName>
        <fullName evidence="1">DUF3074 domain-containing protein</fullName>
    </recommendedName>
</protein>
<organism evidence="2 3">
    <name type="scientific">Hebeloma cylindrosporum</name>
    <dbReference type="NCBI Taxonomy" id="76867"/>
    <lineage>
        <taxon>Eukaryota</taxon>
        <taxon>Fungi</taxon>
        <taxon>Dikarya</taxon>
        <taxon>Basidiomycota</taxon>
        <taxon>Agaricomycotina</taxon>
        <taxon>Agaricomycetes</taxon>
        <taxon>Agaricomycetidae</taxon>
        <taxon>Agaricales</taxon>
        <taxon>Agaricineae</taxon>
        <taxon>Hymenogastraceae</taxon>
        <taxon>Hebeloma</taxon>
    </lineage>
</organism>
<dbReference type="InterPro" id="IPR023393">
    <property type="entry name" value="START-like_dom_sf"/>
</dbReference>
<reference evidence="2 3" key="1">
    <citation type="submission" date="2014-04" db="EMBL/GenBank/DDBJ databases">
        <authorList>
            <consortium name="DOE Joint Genome Institute"/>
            <person name="Kuo A."/>
            <person name="Gay G."/>
            <person name="Dore J."/>
            <person name="Kohler A."/>
            <person name="Nagy L.G."/>
            <person name="Floudas D."/>
            <person name="Copeland A."/>
            <person name="Barry K.W."/>
            <person name="Cichocki N."/>
            <person name="Veneault-Fourrey C."/>
            <person name="LaButti K."/>
            <person name="Lindquist E.A."/>
            <person name="Lipzen A."/>
            <person name="Lundell T."/>
            <person name="Morin E."/>
            <person name="Murat C."/>
            <person name="Sun H."/>
            <person name="Tunlid A."/>
            <person name="Henrissat B."/>
            <person name="Grigoriev I.V."/>
            <person name="Hibbett D.S."/>
            <person name="Martin F."/>
            <person name="Nordberg H.P."/>
            <person name="Cantor M.N."/>
            <person name="Hua S.X."/>
        </authorList>
    </citation>
    <scope>NUCLEOTIDE SEQUENCE [LARGE SCALE GENOMIC DNA]</scope>
    <source>
        <strain evidence="3">h7</strain>
    </source>
</reference>